<dbReference type="InterPro" id="IPR017138">
    <property type="entry name" value="Asp_Glu_LeuTrfase"/>
</dbReference>
<gene>
    <name evidence="4" type="primary">bpt</name>
    <name evidence="7" type="ORF">HH303_05825</name>
</gene>
<evidence type="ECO:0000256" key="1">
    <source>
        <dbReference type="ARBA" id="ARBA00022490"/>
    </source>
</evidence>
<evidence type="ECO:0000256" key="4">
    <source>
        <dbReference type="HAMAP-Rule" id="MF_00689"/>
    </source>
</evidence>
<keyword evidence="1 4" id="KW-0963">Cytoplasm</keyword>
<dbReference type="InterPro" id="IPR016181">
    <property type="entry name" value="Acyl_CoA_acyltransferase"/>
</dbReference>
<dbReference type="HAMAP" id="MF_00689">
    <property type="entry name" value="Bpt"/>
    <property type="match status" value="1"/>
</dbReference>
<dbReference type="GO" id="GO:0071596">
    <property type="term" value="P:ubiquitin-dependent protein catabolic process via the N-end rule pathway"/>
    <property type="evidence" value="ECO:0007669"/>
    <property type="project" value="InterPro"/>
</dbReference>
<dbReference type="InterPro" id="IPR030700">
    <property type="entry name" value="N-end_Aminoacyl_Trfase"/>
</dbReference>
<sequence>MTLQRPLAPIVFHRSGPMSCPYLGGRIEQQLFMELGGPTAQDTFEHLSQYGFRRSHHIVYRPTCRNCNSCIPVRIPVAAFEEKRRFRKIRNRNADLIRRDVGQIATQEQYRLFHRYVRSRHGDGDMAGMTIRDYSNLVVASPVDTVLLEWRHTDSDQLMATCITDRLRDGYSAVYSFFDPDAERRSLGTHVILSLIDLARERGLPFIYLGFWVPGSPKMHYKAAFQPLEGFRNGCWQPVGTNA</sequence>
<dbReference type="SUPFAM" id="SSF55729">
    <property type="entry name" value="Acyl-CoA N-acyltransferases (Nat)"/>
    <property type="match status" value="1"/>
</dbReference>
<dbReference type="NCBIfam" id="NF002342">
    <property type="entry name" value="PRK01305.1-3"/>
    <property type="match status" value="1"/>
</dbReference>
<dbReference type="EMBL" id="JABBNT010000002">
    <property type="protein sequence ID" value="NMM43985.1"/>
    <property type="molecule type" value="Genomic_DNA"/>
</dbReference>
<dbReference type="GO" id="GO:0008914">
    <property type="term" value="F:leucyl-tRNA--protein transferase activity"/>
    <property type="evidence" value="ECO:0007669"/>
    <property type="project" value="UniProtKB-UniRule"/>
</dbReference>
<dbReference type="NCBIfam" id="NF002346">
    <property type="entry name" value="PRK01305.2-3"/>
    <property type="match status" value="1"/>
</dbReference>
<evidence type="ECO:0000259" key="6">
    <source>
        <dbReference type="Pfam" id="PF04377"/>
    </source>
</evidence>
<evidence type="ECO:0000259" key="5">
    <source>
        <dbReference type="Pfam" id="PF04376"/>
    </source>
</evidence>
<dbReference type="GO" id="GO:0004057">
    <property type="term" value="F:arginyl-tRNA--protein transferase activity"/>
    <property type="evidence" value="ECO:0007669"/>
    <property type="project" value="InterPro"/>
</dbReference>
<keyword evidence="3 4" id="KW-0012">Acyltransferase</keyword>
<evidence type="ECO:0000256" key="2">
    <source>
        <dbReference type="ARBA" id="ARBA00022679"/>
    </source>
</evidence>
<proteinExistence type="inferred from homology"/>
<keyword evidence="8" id="KW-1185">Reference proteome</keyword>
<comment type="catalytic activity">
    <reaction evidence="4">
        <text>N-terminal L-aspartyl-[protein] + L-leucyl-tRNA(Leu) = N-terminal L-leucyl-L-aspartyl-[protein] + tRNA(Leu) + H(+)</text>
        <dbReference type="Rhea" id="RHEA:50420"/>
        <dbReference type="Rhea" id="RHEA-COMP:9613"/>
        <dbReference type="Rhea" id="RHEA-COMP:9622"/>
        <dbReference type="Rhea" id="RHEA-COMP:12669"/>
        <dbReference type="Rhea" id="RHEA-COMP:12674"/>
        <dbReference type="ChEBI" id="CHEBI:15378"/>
        <dbReference type="ChEBI" id="CHEBI:64720"/>
        <dbReference type="ChEBI" id="CHEBI:78442"/>
        <dbReference type="ChEBI" id="CHEBI:78494"/>
        <dbReference type="ChEBI" id="CHEBI:133042"/>
        <dbReference type="EC" id="2.3.2.29"/>
    </reaction>
</comment>
<feature type="domain" description="N-end aminoacyl transferase N-terminal" evidence="5">
    <location>
        <begin position="19"/>
        <end position="88"/>
    </location>
</feature>
<evidence type="ECO:0000256" key="3">
    <source>
        <dbReference type="ARBA" id="ARBA00023315"/>
    </source>
</evidence>
<dbReference type="Pfam" id="PF04377">
    <property type="entry name" value="ATE_C"/>
    <property type="match status" value="1"/>
</dbReference>
<comment type="catalytic activity">
    <reaction evidence="4">
        <text>N-terminal L-glutamyl-[protein] + L-leucyl-tRNA(Leu) = N-terminal L-leucyl-L-glutamyl-[protein] + tRNA(Leu) + H(+)</text>
        <dbReference type="Rhea" id="RHEA:50412"/>
        <dbReference type="Rhea" id="RHEA-COMP:9613"/>
        <dbReference type="Rhea" id="RHEA-COMP:9622"/>
        <dbReference type="Rhea" id="RHEA-COMP:12664"/>
        <dbReference type="Rhea" id="RHEA-COMP:12668"/>
        <dbReference type="ChEBI" id="CHEBI:15378"/>
        <dbReference type="ChEBI" id="CHEBI:64721"/>
        <dbReference type="ChEBI" id="CHEBI:78442"/>
        <dbReference type="ChEBI" id="CHEBI:78494"/>
        <dbReference type="ChEBI" id="CHEBI:133041"/>
        <dbReference type="EC" id="2.3.2.29"/>
    </reaction>
</comment>
<comment type="function">
    <text evidence="4">Functions in the N-end rule pathway of protein degradation where it conjugates Leu from its aminoacyl-tRNA to the N-termini of proteins containing an N-terminal aspartate or glutamate.</text>
</comment>
<comment type="similarity">
    <text evidence="4">Belongs to the R-transferase family. Bpt subfamily.</text>
</comment>
<dbReference type="AlphaFoldDB" id="A0A7Y0HDT5"/>
<evidence type="ECO:0000313" key="7">
    <source>
        <dbReference type="EMBL" id="NMM43985.1"/>
    </source>
</evidence>
<name>A0A7Y0HDT5_9PROT</name>
<dbReference type="InterPro" id="IPR007472">
    <property type="entry name" value="N-end_Aminoacyl_Trfase_C"/>
</dbReference>
<dbReference type="EC" id="2.3.2.29" evidence="4"/>
<dbReference type="PANTHER" id="PTHR21367:SF1">
    <property type="entry name" value="ARGINYL-TRNA--PROTEIN TRANSFERASE 1"/>
    <property type="match status" value="1"/>
</dbReference>
<organism evidence="7 8">
    <name type="scientific">Pacificispira spongiicola</name>
    <dbReference type="NCBI Taxonomy" id="2729598"/>
    <lineage>
        <taxon>Bacteria</taxon>
        <taxon>Pseudomonadati</taxon>
        <taxon>Pseudomonadota</taxon>
        <taxon>Alphaproteobacteria</taxon>
        <taxon>Rhodospirillales</taxon>
        <taxon>Rhodospirillaceae</taxon>
        <taxon>Pacificispira</taxon>
    </lineage>
</organism>
<dbReference type="Pfam" id="PF04376">
    <property type="entry name" value="ATE_N"/>
    <property type="match status" value="1"/>
</dbReference>
<dbReference type="PIRSF" id="PIRSF037208">
    <property type="entry name" value="ATE_pro_prd"/>
    <property type="match status" value="1"/>
</dbReference>
<evidence type="ECO:0000313" key="8">
    <source>
        <dbReference type="Proteomes" id="UP000539372"/>
    </source>
</evidence>
<dbReference type="InterPro" id="IPR007471">
    <property type="entry name" value="N-end_Aminoacyl_Trfase_N"/>
</dbReference>
<feature type="domain" description="N-end rule aminoacyl transferase C-terminal" evidence="6">
    <location>
        <begin position="108"/>
        <end position="230"/>
    </location>
</feature>
<dbReference type="GO" id="GO:0005737">
    <property type="term" value="C:cytoplasm"/>
    <property type="evidence" value="ECO:0007669"/>
    <property type="project" value="UniProtKB-SubCell"/>
</dbReference>
<dbReference type="NCBIfam" id="NF002343">
    <property type="entry name" value="PRK01305.1-4"/>
    <property type="match status" value="1"/>
</dbReference>
<comment type="caution">
    <text evidence="7">The sequence shown here is derived from an EMBL/GenBank/DDBJ whole genome shotgun (WGS) entry which is preliminary data.</text>
</comment>
<reference evidence="7 8" key="1">
    <citation type="submission" date="2020-04" db="EMBL/GenBank/DDBJ databases">
        <title>Rhodospirillaceae bacterium KN72 isolated from deep sea.</title>
        <authorList>
            <person name="Zhang D.-C."/>
        </authorList>
    </citation>
    <scope>NUCLEOTIDE SEQUENCE [LARGE SCALE GENOMIC DNA]</scope>
    <source>
        <strain evidence="7 8">KN72</strain>
    </source>
</reference>
<protein>
    <recommendedName>
        <fullName evidence="4">Aspartate/glutamate leucyltransferase</fullName>
        <ecNumber evidence="4">2.3.2.29</ecNumber>
    </recommendedName>
</protein>
<accession>A0A7Y0HDT5</accession>
<comment type="subcellular location">
    <subcellularLocation>
        <location evidence="4">Cytoplasm</location>
    </subcellularLocation>
</comment>
<dbReference type="RefSeq" id="WP_169624301.1">
    <property type="nucleotide sequence ID" value="NZ_JABBNT010000002.1"/>
</dbReference>
<dbReference type="PANTHER" id="PTHR21367">
    <property type="entry name" value="ARGININE-TRNA-PROTEIN TRANSFERASE 1"/>
    <property type="match status" value="1"/>
</dbReference>
<dbReference type="Proteomes" id="UP000539372">
    <property type="component" value="Unassembled WGS sequence"/>
</dbReference>
<keyword evidence="2 4" id="KW-0808">Transferase</keyword>